<gene>
    <name evidence="1" type="ORF">MENTE1834_LOCUS42430</name>
</gene>
<sequence length="108" mass="12694">MRLNLSMTTTLLTSSLRIPRNTNSSVWTRTLMDRGCWLLLIRLLSLRLVIGMLLLIRLVIGMLFLRLLIKLLLIRMLLLIRLLLLVRLLKRLLIELLLLIRNSMYIST</sequence>
<name>A0ACB1ARR7_MELEN</name>
<evidence type="ECO:0000313" key="1">
    <source>
        <dbReference type="EMBL" id="CAK5102034.1"/>
    </source>
</evidence>
<comment type="caution">
    <text evidence="1">The sequence shown here is derived from an EMBL/GenBank/DDBJ whole genome shotgun (WGS) entry which is preliminary data.</text>
</comment>
<dbReference type="EMBL" id="CAVMJV010000111">
    <property type="protein sequence ID" value="CAK5102034.1"/>
    <property type="molecule type" value="Genomic_DNA"/>
</dbReference>
<dbReference type="Proteomes" id="UP001497535">
    <property type="component" value="Unassembled WGS sequence"/>
</dbReference>
<reference evidence="1" key="1">
    <citation type="submission" date="2023-11" db="EMBL/GenBank/DDBJ databases">
        <authorList>
            <person name="Poullet M."/>
        </authorList>
    </citation>
    <scope>NUCLEOTIDE SEQUENCE</scope>
    <source>
        <strain evidence="1">E1834</strain>
    </source>
</reference>
<proteinExistence type="predicted"/>
<evidence type="ECO:0000313" key="2">
    <source>
        <dbReference type="Proteomes" id="UP001497535"/>
    </source>
</evidence>
<organism evidence="1 2">
    <name type="scientific">Meloidogyne enterolobii</name>
    <name type="common">Root-knot nematode worm</name>
    <name type="synonym">Meloidogyne mayaguensis</name>
    <dbReference type="NCBI Taxonomy" id="390850"/>
    <lineage>
        <taxon>Eukaryota</taxon>
        <taxon>Metazoa</taxon>
        <taxon>Ecdysozoa</taxon>
        <taxon>Nematoda</taxon>
        <taxon>Chromadorea</taxon>
        <taxon>Rhabditida</taxon>
        <taxon>Tylenchina</taxon>
        <taxon>Tylenchomorpha</taxon>
        <taxon>Tylenchoidea</taxon>
        <taxon>Meloidogynidae</taxon>
        <taxon>Meloidogyninae</taxon>
        <taxon>Meloidogyne</taxon>
    </lineage>
</organism>
<accession>A0ACB1ARR7</accession>
<keyword evidence="2" id="KW-1185">Reference proteome</keyword>
<protein>
    <submittedName>
        <fullName evidence="1">Uncharacterized protein</fullName>
    </submittedName>
</protein>